<dbReference type="GO" id="GO:0005975">
    <property type="term" value="P:carbohydrate metabolic process"/>
    <property type="evidence" value="ECO:0007669"/>
    <property type="project" value="InterPro"/>
</dbReference>
<dbReference type="Gene3D" id="3.20.20.70">
    <property type="entry name" value="Aldolase class I"/>
    <property type="match status" value="1"/>
</dbReference>
<dbReference type="SUPFAM" id="SSF51569">
    <property type="entry name" value="Aldolase"/>
    <property type="match status" value="1"/>
</dbReference>
<dbReference type="AlphaFoldDB" id="M5B071"/>
<evidence type="ECO:0000313" key="3">
    <source>
        <dbReference type="Proteomes" id="UP000012042"/>
    </source>
</evidence>
<organism evidence="2 3">
    <name type="scientific">Levilactobacillus brevis KB290</name>
    <dbReference type="NCBI Taxonomy" id="1001583"/>
    <lineage>
        <taxon>Bacteria</taxon>
        <taxon>Bacillati</taxon>
        <taxon>Bacillota</taxon>
        <taxon>Bacilli</taxon>
        <taxon>Lactobacillales</taxon>
        <taxon>Lactobacillaceae</taxon>
        <taxon>Levilactobacillus</taxon>
    </lineage>
</organism>
<dbReference type="Pfam" id="PF00923">
    <property type="entry name" value="TAL_FSA"/>
    <property type="match status" value="1"/>
</dbReference>
<dbReference type="PATRIC" id="fig|1001583.3.peg.1202"/>
<proteinExistence type="predicted"/>
<keyword evidence="1" id="KW-0704">Schiff base</keyword>
<evidence type="ECO:0000256" key="1">
    <source>
        <dbReference type="ARBA" id="ARBA00023270"/>
    </source>
</evidence>
<dbReference type="InterPro" id="IPR011861">
    <property type="entry name" value="Transald_staph-type"/>
</dbReference>
<gene>
    <name evidence="2" type="ORF">LVISKB_1216</name>
</gene>
<sequence length="257" mass="27545">MIVPITRSLIWRYFLMQLNVKVYSDGAELSAMKAIAEQENIQGFTTNPSLMKAAGITDYLAFAREAVATFPDRSISFEVFGNTPERMLAEAKVLAGLGEHVAVKVPIIRATGEDNTAVIHELSMAGVQVNVTAITTLAQVKLAVAALEETTGGIVSVFAGRIADTGVDPLPLMRQAAAICHTKAQVELLWASTREVFNIVQADQTGCDIITVPPKILAKLQKFGTDAETVSLDTVKTFDQDIAALGFSIPVPAAEKQ</sequence>
<evidence type="ECO:0000313" key="2">
    <source>
        <dbReference type="EMBL" id="BAN06851.1"/>
    </source>
</evidence>
<protein>
    <submittedName>
        <fullName evidence="2">Probable transaldolase</fullName>
    </submittedName>
</protein>
<dbReference type="KEGG" id="lbk:LVISKB_1216"/>
<dbReference type="Proteomes" id="UP000012042">
    <property type="component" value="Chromosome"/>
</dbReference>
<dbReference type="PANTHER" id="PTHR10683">
    <property type="entry name" value="TRANSALDOLASE"/>
    <property type="match status" value="1"/>
</dbReference>
<accession>M5B071</accession>
<dbReference type="EMBL" id="AP012167">
    <property type="protein sequence ID" value="BAN06851.1"/>
    <property type="molecule type" value="Genomic_DNA"/>
</dbReference>
<reference evidence="2 3" key="1">
    <citation type="journal article" date="2013" name="PLoS ONE">
        <title>Genomic Analysis by Deep Sequencing of the Probiotic Lactobacillus brevis KB290 Harboring Nine Plasmids Reveals Genomic Stability.</title>
        <authorList>
            <person name="Fukao M."/>
            <person name="Oshima K."/>
            <person name="Morita H."/>
            <person name="Toh H."/>
            <person name="Suda W."/>
            <person name="Kim S.W."/>
            <person name="Suzuki S."/>
            <person name="Yakabe T."/>
            <person name="Hattori M."/>
            <person name="Yajima N."/>
        </authorList>
    </citation>
    <scope>NUCLEOTIDE SEQUENCE [LARGE SCALE GENOMIC DNA]</scope>
    <source>
        <strain evidence="2 3">KB290</strain>
    </source>
</reference>
<dbReference type="InterPro" id="IPR001585">
    <property type="entry name" value="TAL/FSA"/>
</dbReference>
<dbReference type="PANTHER" id="PTHR10683:SF40">
    <property type="entry name" value="FRUCTOSE-6-PHOSPHATE ALDOLASE 1-RELATED"/>
    <property type="match status" value="1"/>
</dbReference>
<dbReference type="HOGENOM" id="CLU_079764_0_0_9"/>
<name>M5B071_LEVBR</name>
<dbReference type="NCBIfam" id="TIGR02134">
    <property type="entry name" value="transald_staph"/>
    <property type="match status" value="1"/>
</dbReference>
<dbReference type="InterPro" id="IPR013785">
    <property type="entry name" value="Aldolase_TIM"/>
</dbReference>